<dbReference type="PANTHER" id="PTHR24321:SF11">
    <property type="entry name" value="BLR0893 PROTEIN"/>
    <property type="match status" value="1"/>
</dbReference>
<comment type="similarity">
    <text evidence="1">Belongs to the short-chain dehydrogenases/reductases (SDR) family.</text>
</comment>
<dbReference type="InterPro" id="IPR036291">
    <property type="entry name" value="NAD(P)-bd_dom_sf"/>
</dbReference>
<dbReference type="PROSITE" id="PS00061">
    <property type="entry name" value="ADH_SHORT"/>
    <property type="match status" value="1"/>
</dbReference>
<dbReference type="PRINTS" id="PR00081">
    <property type="entry name" value="GDHRDH"/>
</dbReference>
<evidence type="ECO:0000256" key="2">
    <source>
        <dbReference type="ARBA" id="ARBA00023002"/>
    </source>
</evidence>
<organism evidence="3 4">
    <name type="scientific">Sphingomonas hankyongi</name>
    <dbReference type="NCBI Taxonomy" id="2908209"/>
    <lineage>
        <taxon>Bacteria</taxon>
        <taxon>Pseudomonadati</taxon>
        <taxon>Pseudomonadota</taxon>
        <taxon>Alphaproteobacteria</taxon>
        <taxon>Sphingomonadales</taxon>
        <taxon>Sphingomonadaceae</taxon>
        <taxon>Sphingomonas</taxon>
    </lineage>
</organism>
<dbReference type="PANTHER" id="PTHR24321">
    <property type="entry name" value="DEHYDROGENASES, SHORT CHAIN"/>
    <property type="match status" value="1"/>
</dbReference>
<dbReference type="Proteomes" id="UP001165342">
    <property type="component" value="Unassembled WGS sequence"/>
</dbReference>
<dbReference type="NCBIfam" id="NF005559">
    <property type="entry name" value="PRK07231.1"/>
    <property type="match status" value="1"/>
</dbReference>
<name>A0ABT0RZX0_9SPHN</name>
<dbReference type="SUPFAM" id="SSF51735">
    <property type="entry name" value="NAD(P)-binding Rossmann-fold domains"/>
    <property type="match status" value="1"/>
</dbReference>
<sequence length="253" mass="26045">MPAGEGRVALITGASSGIGRATALAFARDGYATVVADVAEEQGRATATDCGRLGQQSRFICCDVSDKASVRRLIAETVASFGRLDAAFNNAGTLGELAQTGDCSTSNFDRVIAVNLRGTWLCMRQELRQMAKQESGGAIVNCSSVAGLVGFPGIPAYVASKHGVVGLTRAAALEYGRQKVRVNAVCPGPIQTAMLDQLMPGVPGGEEALVQLEPVGRIGAPDDISAAVVWLCSPEASFVTGQAIAVDGGWTTG</sequence>
<comment type="caution">
    <text evidence="3">The sequence shown here is derived from an EMBL/GenBank/DDBJ whole genome shotgun (WGS) entry which is preliminary data.</text>
</comment>
<evidence type="ECO:0000313" key="4">
    <source>
        <dbReference type="Proteomes" id="UP001165342"/>
    </source>
</evidence>
<dbReference type="Pfam" id="PF13561">
    <property type="entry name" value="adh_short_C2"/>
    <property type="match status" value="1"/>
</dbReference>
<reference evidence="3" key="1">
    <citation type="submission" date="2022-05" db="EMBL/GenBank/DDBJ databases">
        <authorList>
            <person name="Jo J.-H."/>
            <person name="Im W.-T."/>
        </authorList>
    </citation>
    <scope>NUCLEOTIDE SEQUENCE</scope>
    <source>
        <strain evidence="3">SE220</strain>
    </source>
</reference>
<dbReference type="InterPro" id="IPR002347">
    <property type="entry name" value="SDR_fam"/>
</dbReference>
<proteinExistence type="inferred from homology"/>
<keyword evidence="2" id="KW-0560">Oxidoreductase</keyword>
<dbReference type="CDD" id="cd05233">
    <property type="entry name" value="SDR_c"/>
    <property type="match status" value="1"/>
</dbReference>
<dbReference type="Gene3D" id="3.40.50.720">
    <property type="entry name" value="NAD(P)-binding Rossmann-like Domain"/>
    <property type="match status" value="1"/>
</dbReference>
<protein>
    <submittedName>
        <fullName evidence="3">SDR family oxidoreductase</fullName>
    </submittedName>
</protein>
<keyword evidence="4" id="KW-1185">Reference proteome</keyword>
<evidence type="ECO:0000256" key="1">
    <source>
        <dbReference type="ARBA" id="ARBA00006484"/>
    </source>
</evidence>
<dbReference type="InterPro" id="IPR020904">
    <property type="entry name" value="Sc_DH/Rdtase_CS"/>
</dbReference>
<dbReference type="PRINTS" id="PR00080">
    <property type="entry name" value="SDRFAMILY"/>
</dbReference>
<dbReference type="RefSeq" id="WP_249830631.1">
    <property type="nucleotide sequence ID" value="NZ_JAMGBE010000001.1"/>
</dbReference>
<dbReference type="EMBL" id="JAMGBE010000001">
    <property type="protein sequence ID" value="MCL6729149.1"/>
    <property type="molecule type" value="Genomic_DNA"/>
</dbReference>
<evidence type="ECO:0000313" key="3">
    <source>
        <dbReference type="EMBL" id="MCL6729149.1"/>
    </source>
</evidence>
<accession>A0ABT0RZX0</accession>
<gene>
    <name evidence="3" type="ORF">LZ538_03650</name>
</gene>